<proteinExistence type="predicted"/>
<dbReference type="InterPro" id="IPR047961">
    <property type="entry name" value="Transp_suffix-like"/>
</dbReference>
<name>A0A425Y2Q3_9BACT</name>
<keyword evidence="3" id="KW-1185">Reference proteome</keyword>
<organism evidence="2 3">
    <name type="scientific">Ancylomarina euxinus</name>
    <dbReference type="NCBI Taxonomy" id="2283627"/>
    <lineage>
        <taxon>Bacteria</taxon>
        <taxon>Pseudomonadati</taxon>
        <taxon>Bacteroidota</taxon>
        <taxon>Bacteroidia</taxon>
        <taxon>Marinilabiliales</taxon>
        <taxon>Marinifilaceae</taxon>
        <taxon>Ancylomarina</taxon>
    </lineage>
</organism>
<keyword evidence="1" id="KW-0472">Membrane</keyword>
<dbReference type="Proteomes" id="UP000285794">
    <property type="component" value="Unassembled WGS sequence"/>
</dbReference>
<sequence>MNSKRLIGYILMILAGITFILYLIFPFLNLPTENKLLIIAGTYLINKVFFYSSLYLLGKQIIVKIASYLPVWAERFIFRILKVQKVTQN</sequence>
<evidence type="ECO:0000313" key="3">
    <source>
        <dbReference type="Proteomes" id="UP000285794"/>
    </source>
</evidence>
<gene>
    <name evidence="2" type="ORF">DWB61_07730</name>
</gene>
<keyword evidence="1" id="KW-1133">Transmembrane helix</keyword>
<evidence type="ECO:0008006" key="4">
    <source>
        <dbReference type="Google" id="ProtNLM"/>
    </source>
</evidence>
<reference evidence="2 3" key="1">
    <citation type="submission" date="2018-07" db="EMBL/GenBank/DDBJ databases">
        <title>Draft genome sequence of Ancylomarina sp. M1P.</title>
        <authorList>
            <person name="Yadav S."/>
            <person name="Villanueva L."/>
            <person name="Damste J.S.S."/>
        </authorList>
    </citation>
    <scope>NUCLEOTIDE SEQUENCE [LARGE SCALE GENOMIC DNA]</scope>
    <source>
        <strain evidence="2 3">M1P</strain>
    </source>
</reference>
<dbReference type="AlphaFoldDB" id="A0A425Y2Q3"/>
<protein>
    <recommendedName>
        <fullName evidence="4">Transporter suffix domain-containing protein</fullName>
    </recommendedName>
</protein>
<evidence type="ECO:0000313" key="2">
    <source>
        <dbReference type="EMBL" id="RRG22096.1"/>
    </source>
</evidence>
<dbReference type="NCBIfam" id="NF033684">
    <property type="entry name" value="suffix_2_RND"/>
    <property type="match status" value="1"/>
</dbReference>
<evidence type="ECO:0000256" key="1">
    <source>
        <dbReference type="SAM" id="Phobius"/>
    </source>
</evidence>
<dbReference type="OrthoDB" id="1121278at2"/>
<keyword evidence="1" id="KW-0812">Transmembrane</keyword>
<dbReference type="EMBL" id="QQWG01000006">
    <property type="protein sequence ID" value="RRG22096.1"/>
    <property type="molecule type" value="Genomic_DNA"/>
</dbReference>
<dbReference type="RefSeq" id="WP_125030325.1">
    <property type="nucleotide sequence ID" value="NZ_JAPXVP010000006.1"/>
</dbReference>
<feature type="transmembrane region" description="Helical" evidence="1">
    <location>
        <begin position="7"/>
        <end position="25"/>
    </location>
</feature>
<feature type="transmembrane region" description="Helical" evidence="1">
    <location>
        <begin position="37"/>
        <end position="57"/>
    </location>
</feature>
<comment type="caution">
    <text evidence="2">The sequence shown here is derived from an EMBL/GenBank/DDBJ whole genome shotgun (WGS) entry which is preliminary data.</text>
</comment>
<accession>A0A425Y2Q3</accession>